<dbReference type="InterPro" id="IPR010982">
    <property type="entry name" value="Lambda_DNA-bd_dom_sf"/>
</dbReference>
<evidence type="ECO:0000256" key="2">
    <source>
        <dbReference type="ARBA" id="ARBA00023125"/>
    </source>
</evidence>
<dbReference type="InterPro" id="IPR046335">
    <property type="entry name" value="LacI/GalR-like_sensor"/>
</dbReference>
<evidence type="ECO:0000313" key="6">
    <source>
        <dbReference type="EMBL" id="RJY09311.1"/>
    </source>
</evidence>
<feature type="region of interest" description="Disordered" evidence="4">
    <location>
        <begin position="310"/>
        <end position="334"/>
    </location>
</feature>
<reference evidence="6 7" key="1">
    <citation type="journal article" date="2017" name="Int. J. Syst. Evol. Microbiol.">
        <title>Erythrobacter aquimixticola sp. nov., isolated from the junction between the ocean and a freshwater spring.</title>
        <authorList>
            <person name="Park S."/>
            <person name="Jung Y.T."/>
            <person name="Choi S.J."/>
            <person name="Yoon J.H."/>
        </authorList>
    </citation>
    <scope>NUCLEOTIDE SEQUENCE [LARGE SCALE GENOMIC DNA]</scope>
    <source>
        <strain evidence="6 7">JSSK-14</strain>
    </source>
</reference>
<sequence>MGYSINDIARRSGFSKKTVSRVLNKEPSVKQSTRETIEAVIDELGFIPSSAARGLALGRNLLIALIHDNPNPQTVMNFQRGMLASLRDTDFAMAVDHVDRASPDLALYVQSFIARHRPSAVVFLPPISEMQELADVCERAGVACVRVGSARLAASPNVVWTRDREAVRSAVSTLIERGHTHWGLVRGPEGFRSAHERVTGFLEALEASGLLLDPEFDFTGEYTFESGRNAGRELASREFERITLFCCNDEMAAGLQHEIRGAGIAIPQQVALLGFDDSPTSRHVFPQISTLRWPIERMAQLAIERVLEQAKPSGEERGASEGLMPTFLERGSTG</sequence>
<dbReference type="Pfam" id="PF13377">
    <property type="entry name" value="Peripla_BP_3"/>
    <property type="match status" value="1"/>
</dbReference>
<name>A0A419RU47_9SPHN</name>
<dbReference type="CDD" id="cd01392">
    <property type="entry name" value="HTH_LacI"/>
    <property type="match status" value="1"/>
</dbReference>
<evidence type="ECO:0000256" key="3">
    <source>
        <dbReference type="ARBA" id="ARBA00023163"/>
    </source>
</evidence>
<dbReference type="EMBL" id="RAHX01000001">
    <property type="protein sequence ID" value="RJY09311.1"/>
    <property type="molecule type" value="Genomic_DNA"/>
</dbReference>
<proteinExistence type="predicted"/>
<protein>
    <submittedName>
        <fullName evidence="6">LacI family DNA-binding transcriptional regulator</fullName>
    </submittedName>
</protein>
<dbReference type="AlphaFoldDB" id="A0A419RU47"/>
<feature type="domain" description="HTH lacI-type" evidence="5">
    <location>
        <begin position="3"/>
        <end position="57"/>
    </location>
</feature>
<dbReference type="SUPFAM" id="SSF47413">
    <property type="entry name" value="lambda repressor-like DNA-binding domains"/>
    <property type="match status" value="1"/>
</dbReference>
<keyword evidence="1" id="KW-0805">Transcription regulation</keyword>
<dbReference type="InterPro" id="IPR000843">
    <property type="entry name" value="HTH_LacI"/>
</dbReference>
<comment type="caution">
    <text evidence="6">The sequence shown here is derived from an EMBL/GenBank/DDBJ whole genome shotgun (WGS) entry which is preliminary data.</text>
</comment>
<dbReference type="PROSITE" id="PS50932">
    <property type="entry name" value="HTH_LACI_2"/>
    <property type="match status" value="1"/>
</dbReference>
<accession>A0A419RU47</accession>
<dbReference type="PANTHER" id="PTHR30146:SF153">
    <property type="entry name" value="LACTOSE OPERON REPRESSOR"/>
    <property type="match status" value="1"/>
</dbReference>
<dbReference type="Proteomes" id="UP000285232">
    <property type="component" value="Unassembled WGS sequence"/>
</dbReference>
<dbReference type="Gene3D" id="1.10.260.40">
    <property type="entry name" value="lambda repressor-like DNA-binding domains"/>
    <property type="match status" value="1"/>
</dbReference>
<keyword evidence="7" id="KW-1185">Reference proteome</keyword>
<evidence type="ECO:0000259" key="5">
    <source>
        <dbReference type="PROSITE" id="PS50932"/>
    </source>
</evidence>
<evidence type="ECO:0000256" key="1">
    <source>
        <dbReference type="ARBA" id="ARBA00023015"/>
    </source>
</evidence>
<keyword evidence="2 6" id="KW-0238">DNA-binding</keyword>
<dbReference type="SMART" id="SM00354">
    <property type="entry name" value="HTH_LACI"/>
    <property type="match status" value="1"/>
</dbReference>
<dbReference type="PANTHER" id="PTHR30146">
    <property type="entry name" value="LACI-RELATED TRANSCRIPTIONAL REPRESSOR"/>
    <property type="match status" value="1"/>
</dbReference>
<dbReference type="OrthoDB" id="7939625at2"/>
<evidence type="ECO:0000313" key="7">
    <source>
        <dbReference type="Proteomes" id="UP000285232"/>
    </source>
</evidence>
<dbReference type="GO" id="GO:0000976">
    <property type="term" value="F:transcription cis-regulatory region binding"/>
    <property type="evidence" value="ECO:0007669"/>
    <property type="project" value="TreeGrafter"/>
</dbReference>
<evidence type="ECO:0000256" key="4">
    <source>
        <dbReference type="SAM" id="MobiDB-lite"/>
    </source>
</evidence>
<gene>
    <name evidence="6" type="ORF">D6201_08040</name>
</gene>
<dbReference type="Gene3D" id="3.40.50.2300">
    <property type="match status" value="2"/>
</dbReference>
<organism evidence="6 7">
    <name type="scientific">Aurantiacibacter aquimixticola</name>
    <dbReference type="NCBI Taxonomy" id="1958945"/>
    <lineage>
        <taxon>Bacteria</taxon>
        <taxon>Pseudomonadati</taxon>
        <taxon>Pseudomonadota</taxon>
        <taxon>Alphaproteobacteria</taxon>
        <taxon>Sphingomonadales</taxon>
        <taxon>Erythrobacteraceae</taxon>
        <taxon>Aurantiacibacter</taxon>
    </lineage>
</organism>
<dbReference type="InterPro" id="IPR028082">
    <property type="entry name" value="Peripla_BP_I"/>
</dbReference>
<feature type="compositionally biased region" description="Basic and acidic residues" evidence="4">
    <location>
        <begin position="310"/>
        <end position="319"/>
    </location>
</feature>
<dbReference type="GO" id="GO:0003700">
    <property type="term" value="F:DNA-binding transcription factor activity"/>
    <property type="evidence" value="ECO:0007669"/>
    <property type="project" value="TreeGrafter"/>
</dbReference>
<dbReference type="Pfam" id="PF00356">
    <property type="entry name" value="LacI"/>
    <property type="match status" value="1"/>
</dbReference>
<dbReference type="SUPFAM" id="SSF53822">
    <property type="entry name" value="Periplasmic binding protein-like I"/>
    <property type="match status" value="1"/>
</dbReference>
<dbReference type="RefSeq" id="WP_120048318.1">
    <property type="nucleotide sequence ID" value="NZ_RAHX01000001.1"/>
</dbReference>
<keyword evidence="3" id="KW-0804">Transcription</keyword>